<accession>A0A2N3IBK8</accession>
<dbReference type="Pfam" id="PF00270">
    <property type="entry name" value="DEAD"/>
    <property type="match status" value="1"/>
</dbReference>
<keyword evidence="11" id="KW-0175">Coiled coil</keyword>
<keyword evidence="8" id="KW-0067">ATP-binding</keyword>
<dbReference type="InterPro" id="IPR038257">
    <property type="entry name" value="CRISPR-assoc_Cas3_HD_sf"/>
</dbReference>
<dbReference type="PROSITE" id="PS51192">
    <property type="entry name" value="HELICASE_ATP_BIND_1"/>
    <property type="match status" value="1"/>
</dbReference>
<comment type="similarity">
    <text evidence="1">In the N-terminal section; belongs to the CRISPR-associated nuclease Cas3-HD family.</text>
</comment>
<dbReference type="InterPro" id="IPR001650">
    <property type="entry name" value="Helicase_C-like"/>
</dbReference>
<protein>
    <submittedName>
        <fullName evidence="14">CRISPR-associated helicase Cas3</fullName>
    </submittedName>
</protein>
<dbReference type="EMBL" id="NKXO01000031">
    <property type="protein sequence ID" value="PKQ67679.1"/>
    <property type="molecule type" value="Genomic_DNA"/>
</dbReference>
<evidence type="ECO:0000256" key="9">
    <source>
        <dbReference type="ARBA" id="ARBA00023118"/>
    </source>
</evidence>
<reference evidence="14 15" key="1">
    <citation type="submission" date="2017-06" db="EMBL/GenBank/DDBJ databases">
        <title>Raineya orbicola gen. nov., sp. nov. a slightly thermophilic bacterium of the phylum Bacteroidetes and the description of Raineyaceae fam. nov.</title>
        <authorList>
            <person name="Albuquerque L."/>
            <person name="Polonia A.R.M."/>
            <person name="Barroso C."/>
            <person name="Froufe H.J.C."/>
            <person name="Lage O."/>
            <person name="Lobo-Da-Cunha A."/>
            <person name="Egas C."/>
            <person name="Da Costa M.S."/>
        </authorList>
    </citation>
    <scope>NUCLEOTIDE SEQUENCE [LARGE SCALE GENOMIC DNA]</scope>
    <source>
        <strain evidence="14 15">SPSPC-11</strain>
    </source>
</reference>
<feature type="coiled-coil region" evidence="11">
    <location>
        <begin position="374"/>
        <end position="401"/>
    </location>
</feature>
<evidence type="ECO:0000256" key="5">
    <source>
        <dbReference type="ARBA" id="ARBA00022741"/>
    </source>
</evidence>
<dbReference type="RefSeq" id="WP_101359218.1">
    <property type="nucleotide sequence ID" value="NZ_NKXO01000031.1"/>
</dbReference>
<dbReference type="GO" id="GO:0051607">
    <property type="term" value="P:defense response to virus"/>
    <property type="evidence" value="ECO:0007669"/>
    <property type="project" value="UniProtKB-KW"/>
</dbReference>
<dbReference type="InterPro" id="IPR054712">
    <property type="entry name" value="Cas3-like_dom"/>
</dbReference>
<keyword evidence="4" id="KW-0479">Metal-binding</keyword>
<dbReference type="Gene3D" id="1.10.3210.30">
    <property type="match status" value="1"/>
</dbReference>
<dbReference type="GO" id="GO:0016787">
    <property type="term" value="F:hydrolase activity"/>
    <property type="evidence" value="ECO:0007669"/>
    <property type="project" value="UniProtKB-KW"/>
</dbReference>
<keyword evidence="15" id="KW-1185">Reference proteome</keyword>
<comment type="similarity">
    <text evidence="10">Belongs to the DEAD box helicase family.</text>
</comment>
<dbReference type="Pfam" id="PF22590">
    <property type="entry name" value="Cas3-like_C_2"/>
    <property type="match status" value="1"/>
</dbReference>
<dbReference type="InterPro" id="IPR050079">
    <property type="entry name" value="DEAD_box_RNA_helicase"/>
</dbReference>
<dbReference type="Gene3D" id="3.40.50.300">
    <property type="entry name" value="P-loop containing nucleotide triphosphate hydrolases"/>
    <property type="match status" value="2"/>
</dbReference>
<dbReference type="InterPro" id="IPR006474">
    <property type="entry name" value="Helicase_Cas3_CRISPR-ass_core"/>
</dbReference>
<dbReference type="GO" id="GO:0005829">
    <property type="term" value="C:cytosol"/>
    <property type="evidence" value="ECO:0007669"/>
    <property type="project" value="TreeGrafter"/>
</dbReference>
<evidence type="ECO:0000256" key="2">
    <source>
        <dbReference type="ARBA" id="ARBA00009046"/>
    </source>
</evidence>
<dbReference type="PANTHER" id="PTHR47959">
    <property type="entry name" value="ATP-DEPENDENT RNA HELICASE RHLE-RELATED"/>
    <property type="match status" value="1"/>
</dbReference>
<dbReference type="NCBIfam" id="TIGR01596">
    <property type="entry name" value="cas3_HD"/>
    <property type="match status" value="1"/>
</dbReference>
<gene>
    <name evidence="14" type="ORF">Rain11_1954</name>
</gene>
<comment type="caution">
    <text evidence="14">The sequence shown here is derived from an EMBL/GenBank/DDBJ whole genome shotgun (WGS) entry which is preliminary data.</text>
</comment>
<dbReference type="SMART" id="SM00490">
    <property type="entry name" value="HELICc"/>
    <property type="match status" value="1"/>
</dbReference>
<proteinExistence type="inferred from homology"/>
<evidence type="ECO:0000256" key="1">
    <source>
        <dbReference type="ARBA" id="ARBA00006847"/>
    </source>
</evidence>
<evidence type="ECO:0000256" key="6">
    <source>
        <dbReference type="ARBA" id="ARBA00022801"/>
    </source>
</evidence>
<keyword evidence="9" id="KW-0051">Antiviral defense</keyword>
<dbReference type="InterPro" id="IPR011545">
    <property type="entry name" value="DEAD/DEAH_box_helicase_dom"/>
</dbReference>
<evidence type="ECO:0000256" key="8">
    <source>
        <dbReference type="ARBA" id="ARBA00022840"/>
    </source>
</evidence>
<keyword evidence="3" id="KW-0540">Nuclease</keyword>
<dbReference type="GO" id="GO:0003676">
    <property type="term" value="F:nucleic acid binding"/>
    <property type="evidence" value="ECO:0007669"/>
    <property type="project" value="InterPro"/>
</dbReference>
<sequence>MFAYVKMITKPMEICNYYIKKLGYQAYCYQMKVAEILLSGKNVILVVPTGAGKTWASIIPFLYARENGIADFPQKMIYSLPLRTLTNSIYQDVHKITDASIQTGEYGEDKFFEKDIIFSTIDQTLSNFLCFPLPLSHRQANINAGALIGSYLVFDEFHLLEPSLSMGTTLGMLRLLGDLSRCCIMTATLSSSFAVMLKENLPNYEIITLDDFPEDKQKIKSLLPNKDKKQIKVLDNTISAQAVIEHHQNKTIVICNRVENAQRLYQELLTKIKTLQGFQALEELKAENIICLHSRFFDSDRKAKENRLKALFGKNADPNENAILISTQVIEAGMDISCSVMHTEISPVNSFLQRAGRCARFENETGEIFIYDILEIEEREKITLEANNDDDKKEIRAINNKFLPYQKEVVEKSFTELKKYQTLDGDIPKQLVESVLTEFENQNIQELKDSNFNYAKILESWRDCQKNNYRNTIRDIQSVEVVLITENQKEEVAKFPYRYQSVGMYKWSLVSWLNKIARGEGAKVYDSEEDTLVWQLVENNVIDGFGENDEDVKYKLENITDFLQLPAQVYVNADFFGYHEDIGFNWQFAETFGTISPTREYKDKKEDFKPLTKDTFYQHNMGLIRCFEREFLPKLDFAFIQLAKRIGKSEWTKTEFEQLIKLMIILHDYGKLNEKWQKPMRCYQAKKEGKDPKDFKEILAHTDYDRNNPTDLALEQECKLYERGGHAGVGAFVAETVIEEYFESEDLAYAVSMAIARHHSPLSDSYSKFSISDSSYKAMQRLLDEFGYDVELSKEEDFEGKMNLNGLETDEQTIMYLFLVRLLRLCDQKATENLSDFFTEN</sequence>
<name>A0A2N3IBK8_9BACT</name>
<evidence type="ECO:0000259" key="13">
    <source>
        <dbReference type="PROSITE" id="PS51643"/>
    </source>
</evidence>
<organism evidence="14 15">
    <name type="scientific">Raineya orbicola</name>
    <dbReference type="NCBI Taxonomy" id="2016530"/>
    <lineage>
        <taxon>Bacteria</taxon>
        <taxon>Pseudomonadati</taxon>
        <taxon>Bacteroidota</taxon>
        <taxon>Cytophagia</taxon>
        <taxon>Cytophagales</taxon>
        <taxon>Raineyaceae</taxon>
        <taxon>Raineya</taxon>
    </lineage>
</organism>
<keyword evidence="5" id="KW-0547">Nucleotide-binding</keyword>
<dbReference type="PANTHER" id="PTHR47959:SF16">
    <property type="entry name" value="CRISPR-ASSOCIATED NUCLEASE_HELICASE CAS3-RELATED"/>
    <property type="match status" value="1"/>
</dbReference>
<dbReference type="PROSITE" id="PS51643">
    <property type="entry name" value="HD_CAS3"/>
    <property type="match status" value="1"/>
</dbReference>
<dbReference type="GO" id="GO:0004518">
    <property type="term" value="F:nuclease activity"/>
    <property type="evidence" value="ECO:0007669"/>
    <property type="project" value="UniProtKB-KW"/>
</dbReference>
<dbReference type="CDD" id="cd09641">
    <property type="entry name" value="Cas3''_I"/>
    <property type="match status" value="1"/>
</dbReference>
<evidence type="ECO:0000313" key="15">
    <source>
        <dbReference type="Proteomes" id="UP000233387"/>
    </source>
</evidence>
<dbReference type="OrthoDB" id="9815222at2"/>
<dbReference type="SMART" id="SM00487">
    <property type="entry name" value="DEXDc"/>
    <property type="match status" value="1"/>
</dbReference>
<evidence type="ECO:0000256" key="3">
    <source>
        <dbReference type="ARBA" id="ARBA00022722"/>
    </source>
</evidence>
<evidence type="ECO:0000256" key="10">
    <source>
        <dbReference type="ARBA" id="ARBA00038437"/>
    </source>
</evidence>
<comment type="similarity">
    <text evidence="2">In the central section; belongs to the CRISPR-associated helicase Cas3 family.</text>
</comment>
<evidence type="ECO:0000256" key="4">
    <source>
        <dbReference type="ARBA" id="ARBA00022723"/>
    </source>
</evidence>
<dbReference type="InterPro" id="IPR014001">
    <property type="entry name" value="Helicase_ATP-bd"/>
</dbReference>
<dbReference type="GO" id="GO:0003724">
    <property type="term" value="F:RNA helicase activity"/>
    <property type="evidence" value="ECO:0007669"/>
    <property type="project" value="TreeGrafter"/>
</dbReference>
<dbReference type="GO" id="GO:0005524">
    <property type="term" value="F:ATP binding"/>
    <property type="evidence" value="ECO:0007669"/>
    <property type="project" value="UniProtKB-KW"/>
</dbReference>
<dbReference type="NCBIfam" id="TIGR01587">
    <property type="entry name" value="cas3_core"/>
    <property type="match status" value="1"/>
</dbReference>
<evidence type="ECO:0000256" key="11">
    <source>
        <dbReference type="SAM" id="Coils"/>
    </source>
</evidence>
<dbReference type="AlphaFoldDB" id="A0A2N3IBK8"/>
<keyword evidence="6" id="KW-0378">Hydrolase</keyword>
<evidence type="ECO:0000259" key="12">
    <source>
        <dbReference type="PROSITE" id="PS51192"/>
    </source>
</evidence>
<dbReference type="GO" id="GO:0046872">
    <property type="term" value="F:metal ion binding"/>
    <property type="evidence" value="ECO:0007669"/>
    <property type="project" value="UniProtKB-KW"/>
</dbReference>
<keyword evidence="7" id="KW-0347">Helicase</keyword>
<evidence type="ECO:0000313" key="14">
    <source>
        <dbReference type="EMBL" id="PKQ67679.1"/>
    </source>
</evidence>
<feature type="domain" description="Helicase ATP-binding" evidence="12">
    <location>
        <begin position="34"/>
        <end position="207"/>
    </location>
</feature>
<dbReference type="InterPro" id="IPR006483">
    <property type="entry name" value="CRISPR-assoc_Cas3_HD"/>
</dbReference>
<dbReference type="InterPro" id="IPR027417">
    <property type="entry name" value="P-loop_NTPase"/>
</dbReference>
<feature type="domain" description="HD Cas3-type" evidence="13">
    <location>
        <begin position="609"/>
        <end position="830"/>
    </location>
</feature>
<dbReference type="Proteomes" id="UP000233387">
    <property type="component" value="Unassembled WGS sequence"/>
</dbReference>
<dbReference type="SUPFAM" id="SSF52540">
    <property type="entry name" value="P-loop containing nucleoside triphosphate hydrolases"/>
    <property type="match status" value="1"/>
</dbReference>
<evidence type="ECO:0000256" key="7">
    <source>
        <dbReference type="ARBA" id="ARBA00022806"/>
    </source>
</evidence>